<organism evidence="2 3">
    <name type="scientific">Marasmius tenuissimus</name>
    <dbReference type="NCBI Taxonomy" id="585030"/>
    <lineage>
        <taxon>Eukaryota</taxon>
        <taxon>Fungi</taxon>
        <taxon>Dikarya</taxon>
        <taxon>Basidiomycota</taxon>
        <taxon>Agaricomycotina</taxon>
        <taxon>Agaricomycetes</taxon>
        <taxon>Agaricomycetidae</taxon>
        <taxon>Agaricales</taxon>
        <taxon>Marasmiineae</taxon>
        <taxon>Marasmiaceae</taxon>
        <taxon>Marasmius</taxon>
    </lineage>
</organism>
<dbReference type="Proteomes" id="UP001437256">
    <property type="component" value="Unassembled WGS sequence"/>
</dbReference>
<name>A0ABR2ZST2_9AGAR</name>
<protein>
    <submittedName>
        <fullName evidence="2">Uncharacterized protein</fullName>
    </submittedName>
</protein>
<feature type="compositionally biased region" description="Basic and acidic residues" evidence="1">
    <location>
        <begin position="102"/>
        <end position="120"/>
    </location>
</feature>
<comment type="caution">
    <text evidence="2">The sequence shown here is derived from an EMBL/GenBank/DDBJ whole genome shotgun (WGS) entry which is preliminary data.</text>
</comment>
<sequence>MDPDDITYLLIAQLHLQDVDSINHSRKGKAKQETPLTDEEYAFQLQAELVNSFLGVMEDKRIAESLGAAIDTDLRLVEQIATREQAEEDDHRYAAALSRGEPLPEKSDAQRRVEHSEVVQRRRFPPQATDHGNATASGSNSTQGTSGRSIQPLSLHIQLAHALPARLVLYAWIAFPTNEPFMLQHVVITIAGFA</sequence>
<proteinExistence type="predicted"/>
<gene>
    <name evidence="2" type="ORF">AAF712_008884</name>
</gene>
<evidence type="ECO:0000313" key="2">
    <source>
        <dbReference type="EMBL" id="KAL0064162.1"/>
    </source>
</evidence>
<evidence type="ECO:0000313" key="3">
    <source>
        <dbReference type="Proteomes" id="UP001437256"/>
    </source>
</evidence>
<accession>A0ABR2ZST2</accession>
<dbReference type="EMBL" id="JBBXMP010000066">
    <property type="protein sequence ID" value="KAL0064162.1"/>
    <property type="molecule type" value="Genomic_DNA"/>
</dbReference>
<feature type="compositionally biased region" description="Polar residues" evidence="1">
    <location>
        <begin position="130"/>
        <end position="148"/>
    </location>
</feature>
<feature type="region of interest" description="Disordered" evidence="1">
    <location>
        <begin position="97"/>
        <end position="148"/>
    </location>
</feature>
<evidence type="ECO:0000256" key="1">
    <source>
        <dbReference type="SAM" id="MobiDB-lite"/>
    </source>
</evidence>
<keyword evidence="3" id="KW-1185">Reference proteome</keyword>
<reference evidence="2 3" key="1">
    <citation type="submission" date="2024-05" db="EMBL/GenBank/DDBJ databases">
        <title>A draft genome resource for the thread blight pathogen Marasmius tenuissimus strain MS-2.</title>
        <authorList>
            <person name="Yulfo-Soto G.E."/>
            <person name="Baruah I.K."/>
            <person name="Amoako-Attah I."/>
            <person name="Bukari Y."/>
            <person name="Meinhardt L.W."/>
            <person name="Bailey B.A."/>
            <person name="Cohen S.P."/>
        </authorList>
    </citation>
    <scope>NUCLEOTIDE SEQUENCE [LARGE SCALE GENOMIC DNA]</scope>
    <source>
        <strain evidence="2 3">MS-2</strain>
    </source>
</reference>